<keyword evidence="3" id="KW-1185">Reference proteome</keyword>
<sequence length="304" mass="31025">MTASCALTLPRRTPSTASVRLLPVPSTEPPFDDELGPAPAGTAISRTVRAPGHPARSNPTISAPPLVPTTDADAATAIPATHGAPDPAGAHSVLGVPAARTPLADGRGGGTAGTGGGPPATRPPTARPPAAGRPTSTVMSSPATRPPGRRTAPERPVDRSPRRLAVPRHVFTESGRPVPPLAPNASSPATAGGATHGADGRPMPSPREAAVIVVRAIVEALGGVRPVSHLASWTTPRLQNDLERTAAQLTDRRRGQVRSVRVSEPRPGVAEVSAVISRGSRAAALALRMESTSGRWRVTTLQVG</sequence>
<accession>A0A2I2KJI4</accession>
<proteinExistence type="predicted"/>
<dbReference type="OrthoDB" id="3218510at2"/>
<reference evidence="2 3" key="1">
    <citation type="submission" date="2017-06" db="EMBL/GenBank/DDBJ databases">
        <authorList>
            <person name="Kim H.J."/>
            <person name="Triplett B.A."/>
        </authorList>
    </citation>
    <scope>NUCLEOTIDE SEQUENCE [LARGE SCALE GENOMIC DNA]</scope>
    <source>
        <strain evidence="2">FRACA_ARgP5</strain>
    </source>
</reference>
<dbReference type="RefSeq" id="WP_101829955.1">
    <property type="nucleotide sequence ID" value="NZ_FZMO01000018.1"/>
</dbReference>
<feature type="compositionally biased region" description="Low complexity" evidence="1">
    <location>
        <begin position="183"/>
        <end position="197"/>
    </location>
</feature>
<evidence type="ECO:0000313" key="3">
    <source>
        <dbReference type="Proteomes" id="UP000234331"/>
    </source>
</evidence>
<organism evidence="2 3">
    <name type="scientific">Frankia canadensis</name>
    <dbReference type="NCBI Taxonomy" id="1836972"/>
    <lineage>
        <taxon>Bacteria</taxon>
        <taxon>Bacillati</taxon>
        <taxon>Actinomycetota</taxon>
        <taxon>Actinomycetes</taxon>
        <taxon>Frankiales</taxon>
        <taxon>Frankiaceae</taxon>
        <taxon>Frankia</taxon>
    </lineage>
</organism>
<gene>
    <name evidence="2" type="ORF">FRACA_1140002</name>
</gene>
<feature type="region of interest" description="Disordered" evidence="1">
    <location>
        <begin position="1"/>
        <end position="203"/>
    </location>
</feature>
<dbReference type="Proteomes" id="UP000234331">
    <property type="component" value="Unassembled WGS sequence"/>
</dbReference>
<dbReference type="AlphaFoldDB" id="A0A2I2KJI4"/>
<dbReference type="Pfam" id="PF20060">
    <property type="entry name" value="DUF6459"/>
    <property type="match status" value="1"/>
</dbReference>
<dbReference type="InterPro" id="IPR045596">
    <property type="entry name" value="DUF6459"/>
</dbReference>
<evidence type="ECO:0000256" key="1">
    <source>
        <dbReference type="SAM" id="MobiDB-lite"/>
    </source>
</evidence>
<feature type="compositionally biased region" description="Low complexity" evidence="1">
    <location>
        <begin position="68"/>
        <end position="85"/>
    </location>
</feature>
<name>A0A2I2KJI4_9ACTN</name>
<evidence type="ECO:0000313" key="2">
    <source>
        <dbReference type="EMBL" id="SNQ45828.1"/>
    </source>
</evidence>
<dbReference type="EMBL" id="FZMO01000018">
    <property type="protein sequence ID" value="SNQ45828.1"/>
    <property type="molecule type" value="Genomic_DNA"/>
</dbReference>
<protein>
    <submittedName>
        <fullName evidence="2">Uncharacterized protein</fullName>
    </submittedName>
</protein>
<feature type="compositionally biased region" description="Basic and acidic residues" evidence="1">
    <location>
        <begin position="151"/>
        <end position="161"/>
    </location>
</feature>
<feature type="compositionally biased region" description="Gly residues" evidence="1">
    <location>
        <begin position="106"/>
        <end position="118"/>
    </location>
</feature>